<gene>
    <name evidence="7" type="ORF">SAE02_70850</name>
</gene>
<dbReference type="InterPro" id="IPR002104">
    <property type="entry name" value="Integrase_catalytic"/>
</dbReference>
<keyword evidence="1" id="KW-0229">DNA integration</keyword>
<dbReference type="SUPFAM" id="SSF56349">
    <property type="entry name" value="DNA breaking-rejoining enzymes"/>
    <property type="match status" value="1"/>
</dbReference>
<dbReference type="Gene3D" id="1.10.150.130">
    <property type="match status" value="1"/>
</dbReference>
<evidence type="ECO:0000259" key="5">
    <source>
        <dbReference type="PROSITE" id="PS51898"/>
    </source>
</evidence>
<dbReference type="InterPro" id="IPR044068">
    <property type="entry name" value="CB"/>
</dbReference>
<keyword evidence="8" id="KW-1185">Reference proteome</keyword>
<organism evidence="7 8">
    <name type="scientific">Skermanella aerolata</name>
    <dbReference type="NCBI Taxonomy" id="393310"/>
    <lineage>
        <taxon>Bacteria</taxon>
        <taxon>Pseudomonadati</taxon>
        <taxon>Pseudomonadota</taxon>
        <taxon>Alphaproteobacteria</taxon>
        <taxon>Rhodospirillales</taxon>
        <taxon>Azospirillaceae</taxon>
        <taxon>Skermanella</taxon>
    </lineage>
</organism>
<evidence type="ECO:0000259" key="6">
    <source>
        <dbReference type="PROSITE" id="PS51900"/>
    </source>
</evidence>
<dbReference type="InterPro" id="IPR011010">
    <property type="entry name" value="DNA_brk_join_enz"/>
</dbReference>
<dbReference type="OrthoDB" id="5513193at2"/>
<feature type="domain" description="Tyr recombinase" evidence="5">
    <location>
        <begin position="131"/>
        <end position="339"/>
    </location>
</feature>
<evidence type="ECO:0000256" key="1">
    <source>
        <dbReference type="ARBA" id="ARBA00022908"/>
    </source>
</evidence>
<dbReference type="RefSeq" id="WP_052832613.1">
    <property type="nucleotide sequence ID" value="NZ_BJYZ01000055.1"/>
</dbReference>
<feature type="domain" description="Core-binding (CB)" evidence="6">
    <location>
        <begin position="26"/>
        <end position="106"/>
    </location>
</feature>
<dbReference type="Pfam" id="PF02899">
    <property type="entry name" value="Phage_int_SAM_1"/>
    <property type="match status" value="1"/>
</dbReference>
<evidence type="ECO:0000256" key="2">
    <source>
        <dbReference type="ARBA" id="ARBA00023125"/>
    </source>
</evidence>
<reference evidence="7 8" key="1">
    <citation type="submission" date="2019-07" db="EMBL/GenBank/DDBJ databases">
        <title>Whole genome shotgun sequence of Skermanella aerolata NBRC 106429.</title>
        <authorList>
            <person name="Hosoyama A."/>
            <person name="Uohara A."/>
            <person name="Ohji S."/>
            <person name="Ichikawa N."/>
        </authorList>
    </citation>
    <scope>NUCLEOTIDE SEQUENCE [LARGE SCALE GENOMIC DNA]</scope>
    <source>
        <strain evidence="7 8">NBRC 106429</strain>
    </source>
</reference>
<dbReference type="GO" id="GO:0003677">
    <property type="term" value="F:DNA binding"/>
    <property type="evidence" value="ECO:0007669"/>
    <property type="project" value="UniProtKB-UniRule"/>
</dbReference>
<dbReference type="InterPro" id="IPR004107">
    <property type="entry name" value="Integrase_SAM-like_N"/>
</dbReference>
<dbReference type="InterPro" id="IPR010998">
    <property type="entry name" value="Integrase_recombinase_N"/>
</dbReference>
<dbReference type="PANTHER" id="PTHR34605:SF4">
    <property type="entry name" value="DNA ADENINE METHYLTRANSFERASE"/>
    <property type="match status" value="1"/>
</dbReference>
<dbReference type="Proteomes" id="UP000321523">
    <property type="component" value="Unassembled WGS sequence"/>
</dbReference>
<dbReference type="PROSITE" id="PS51900">
    <property type="entry name" value="CB"/>
    <property type="match status" value="1"/>
</dbReference>
<keyword evidence="2 4" id="KW-0238">DNA-binding</keyword>
<dbReference type="Gene3D" id="1.10.443.10">
    <property type="entry name" value="Intergrase catalytic core"/>
    <property type="match status" value="1"/>
</dbReference>
<dbReference type="GO" id="GO:0015074">
    <property type="term" value="P:DNA integration"/>
    <property type="evidence" value="ECO:0007669"/>
    <property type="project" value="UniProtKB-KW"/>
</dbReference>
<keyword evidence="3" id="KW-0233">DNA recombination</keyword>
<dbReference type="Pfam" id="PF00589">
    <property type="entry name" value="Phage_integrase"/>
    <property type="match status" value="1"/>
</dbReference>
<dbReference type="InterPro" id="IPR052925">
    <property type="entry name" value="Phage_Integrase-like_Recomb"/>
</dbReference>
<evidence type="ECO:0000256" key="4">
    <source>
        <dbReference type="PROSITE-ProRule" id="PRU01248"/>
    </source>
</evidence>
<evidence type="ECO:0000313" key="8">
    <source>
        <dbReference type="Proteomes" id="UP000321523"/>
    </source>
</evidence>
<sequence length="343" mass="36877">MNSNPLPELPAQTVTLRTGRAVDRLTATAEKAKQYAERARSTNTRRAYRADWDHFAAFCDSHGLIALPATPETLGLYLTDLAETGYKAATLQRRLSAIREAHRIARHTLDTGHPAVREVWRGIRGVIGTAKTPKAPALGTDILAMLATLGDSTAGQRDRALLLLGFASALRRSELVGLDAGPGQTPGDPAGHGWIEFCDEGIRIQLVRSKTDQQGEGRSIGVPFGVHPDTCPVAAVRAWLDHAGIVHGPLFRPVGRAGTIRLDRLTDRSVALIVKRAAEAAGLESATYAGHSLRSGHATTVAMNDGDERAIQAQLGHSSAEMTRRYIREANIFRRSSAGKLGL</sequence>
<evidence type="ECO:0000256" key="3">
    <source>
        <dbReference type="ARBA" id="ARBA00023172"/>
    </source>
</evidence>
<comment type="caution">
    <text evidence="7">The sequence shown here is derived from an EMBL/GenBank/DDBJ whole genome shotgun (WGS) entry which is preliminary data.</text>
</comment>
<accession>A0A512E2K8</accession>
<dbReference type="EMBL" id="BJYZ01000055">
    <property type="protein sequence ID" value="GEO42937.1"/>
    <property type="molecule type" value="Genomic_DNA"/>
</dbReference>
<dbReference type="SUPFAM" id="SSF47823">
    <property type="entry name" value="lambda integrase-like, N-terminal domain"/>
    <property type="match status" value="1"/>
</dbReference>
<dbReference type="CDD" id="cd00799">
    <property type="entry name" value="INT_Cre_C"/>
    <property type="match status" value="1"/>
</dbReference>
<dbReference type="PROSITE" id="PS51898">
    <property type="entry name" value="TYR_RECOMBINASE"/>
    <property type="match status" value="1"/>
</dbReference>
<evidence type="ECO:0000313" key="7">
    <source>
        <dbReference type="EMBL" id="GEO42937.1"/>
    </source>
</evidence>
<proteinExistence type="predicted"/>
<dbReference type="PANTHER" id="PTHR34605">
    <property type="entry name" value="PHAGE_INTEGRASE DOMAIN-CONTAINING PROTEIN"/>
    <property type="match status" value="1"/>
</dbReference>
<dbReference type="InterPro" id="IPR013762">
    <property type="entry name" value="Integrase-like_cat_sf"/>
</dbReference>
<protein>
    <submittedName>
        <fullName evidence="7">Integrase</fullName>
    </submittedName>
</protein>
<dbReference type="GO" id="GO:0006310">
    <property type="term" value="P:DNA recombination"/>
    <property type="evidence" value="ECO:0007669"/>
    <property type="project" value="UniProtKB-KW"/>
</dbReference>
<name>A0A512E2K8_9PROT</name>
<dbReference type="AlphaFoldDB" id="A0A512E2K8"/>